<comment type="similarity">
    <text evidence="6">Belongs to the TRAFAC class myosin-kinesin ATPase superfamily. Myosin family.</text>
</comment>
<accession>A0A553NSY1</accession>
<dbReference type="CDD" id="cd23766">
    <property type="entry name" value="IQCG"/>
    <property type="match status" value="1"/>
</dbReference>
<dbReference type="GO" id="GO:0005737">
    <property type="term" value="C:cytoplasm"/>
    <property type="evidence" value="ECO:0007669"/>
    <property type="project" value="TreeGrafter"/>
</dbReference>
<proteinExistence type="inferred from homology"/>
<evidence type="ECO:0000313" key="10">
    <source>
        <dbReference type="Proteomes" id="UP000318571"/>
    </source>
</evidence>
<dbReference type="SMART" id="SM00242">
    <property type="entry name" value="MYSc"/>
    <property type="match status" value="1"/>
</dbReference>
<dbReference type="EMBL" id="VCGU01000010">
    <property type="protein sequence ID" value="TRY68528.1"/>
    <property type="molecule type" value="Genomic_DNA"/>
</dbReference>
<name>A0A553NSY1_TIGCA</name>
<comment type="caution">
    <text evidence="9">The sequence shown here is derived from an EMBL/GenBank/DDBJ whole genome shotgun (WGS) entry which is preliminary data.</text>
</comment>
<keyword evidence="2 6" id="KW-0067">ATP-binding</keyword>
<reference evidence="9 10" key="1">
    <citation type="journal article" date="2018" name="Nat. Ecol. Evol.">
        <title>Genomic signatures of mitonuclear coevolution across populations of Tigriopus californicus.</title>
        <authorList>
            <person name="Barreto F.S."/>
            <person name="Watson E.T."/>
            <person name="Lima T.G."/>
            <person name="Willett C.S."/>
            <person name="Edmands S."/>
            <person name="Li W."/>
            <person name="Burton R.S."/>
        </authorList>
    </citation>
    <scope>NUCLEOTIDE SEQUENCE [LARGE SCALE GENOMIC DNA]</scope>
    <source>
        <strain evidence="9 10">San Diego</strain>
    </source>
</reference>
<evidence type="ECO:0000256" key="2">
    <source>
        <dbReference type="ARBA" id="ARBA00022840"/>
    </source>
</evidence>
<feature type="region of interest" description="Actin-binding" evidence="6">
    <location>
        <begin position="921"/>
        <end position="943"/>
    </location>
</feature>
<protein>
    <recommendedName>
        <fullName evidence="8">Myosin motor domain-containing protein</fullName>
    </recommendedName>
</protein>
<gene>
    <name evidence="9" type="ORF">TCAL_13103</name>
</gene>
<evidence type="ECO:0000256" key="5">
    <source>
        <dbReference type="ARBA" id="ARBA00023203"/>
    </source>
</evidence>
<dbReference type="Gene3D" id="1.10.10.820">
    <property type="match status" value="1"/>
</dbReference>
<dbReference type="OMA" id="IVHPHVN"/>
<evidence type="ECO:0000259" key="8">
    <source>
        <dbReference type="PROSITE" id="PS51456"/>
    </source>
</evidence>
<dbReference type="PANTHER" id="PTHR13140:SF498">
    <property type="entry name" value="DACHS, ISOFORM E"/>
    <property type="match status" value="1"/>
</dbReference>
<dbReference type="InterPro" id="IPR001609">
    <property type="entry name" value="Myosin_head_motor_dom-like"/>
</dbReference>
<dbReference type="PROSITE" id="PS50096">
    <property type="entry name" value="IQ"/>
    <property type="match status" value="1"/>
</dbReference>
<dbReference type="InterPro" id="IPR027417">
    <property type="entry name" value="P-loop_NTPase"/>
</dbReference>
<dbReference type="PROSITE" id="PS51456">
    <property type="entry name" value="MYOSIN_MOTOR"/>
    <property type="match status" value="1"/>
</dbReference>
<keyword evidence="4 6" id="KW-0505">Motor protein</keyword>
<dbReference type="InterPro" id="IPR036961">
    <property type="entry name" value="Kinesin_motor_dom_sf"/>
</dbReference>
<keyword evidence="5 6" id="KW-0009">Actin-binding</keyword>
<evidence type="ECO:0000256" key="7">
    <source>
        <dbReference type="SAM" id="MobiDB-lite"/>
    </source>
</evidence>
<dbReference type="CDD" id="cd14881">
    <property type="entry name" value="MYSc_Myo20"/>
    <property type="match status" value="1"/>
</dbReference>
<evidence type="ECO:0000256" key="6">
    <source>
        <dbReference type="PROSITE-ProRule" id="PRU00782"/>
    </source>
</evidence>
<dbReference type="GO" id="GO:0051015">
    <property type="term" value="F:actin filament binding"/>
    <property type="evidence" value="ECO:0007669"/>
    <property type="project" value="TreeGrafter"/>
</dbReference>
<organism evidence="9 10">
    <name type="scientific">Tigriopus californicus</name>
    <name type="common">Marine copepod</name>
    <dbReference type="NCBI Taxonomy" id="6832"/>
    <lineage>
        <taxon>Eukaryota</taxon>
        <taxon>Metazoa</taxon>
        <taxon>Ecdysozoa</taxon>
        <taxon>Arthropoda</taxon>
        <taxon>Crustacea</taxon>
        <taxon>Multicrustacea</taxon>
        <taxon>Hexanauplia</taxon>
        <taxon>Copepoda</taxon>
        <taxon>Harpacticoida</taxon>
        <taxon>Harpacticidae</taxon>
        <taxon>Tigriopus</taxon>
    </lineage>
</organism>
<feature type="region of interest" description="Disordered" evidence="7">
    <location>
        <begin position="1122"/>
        <end position="1143"/>
    </location>
</feature>
<dbReference type="SUPFAM" id="SSF52540">
    <property type="entry name" value="P-loop containing nucleoside triphosphate hydrolases"/>
    <property type="match status" value="1"/>
</dbReference>
<keyword evidence="1 6" id="KW-0547">Nucleotide-binding</keyword>
<dbReference type="STRING" id="6832.A0A553NSY1"/>
<evidence type="ECO:0000256" key="1">
    <source>
        <dbReference type="ARBA" id="ARBA00022741"/>
    </source>
</evidence>
<dbReference type="AlphaFoldDB" id="A0A553NSY1"/>
<dbReference type="GO" id="GO:0005524">
    <property type="term" value="F:ATP binding"/>
    <property type="evidence" value="ECO:0007669"/>
    <property type="project" value="UniProtKB-UniRule"/>
</dbReference>
<dbReference type="Pfam" id="PF00063">
    <property type="entry name" value="Myosin_head"/>
    <property type="match status" value="2"/>
</dbReference>
<keyword evidence="3 6" id="KW-0518">Myosin</keyword>
<evidence type="ECO:0000313" key="9">
    <source>
        <dbReference type="EMBL" id="TRY68528.1"/>
    </source>
</evidence>
<dbReference type="GO" id="GO:0007015">
    <property type="term" value="P:actin filament organization"/>
    <property type="evidence" value="ECO:0007669"/>
    <property type="project" value="TreeGrafter"/>
</dbReference>
<dbReference type="Gene3D" id="1.20.5.4820">
    <property type="match status" value="1"/>
</dbReference>
<dbReference type="Gene3D" id="3.40.850.10">
    <property type="entry name" value="Kinesin motor domain"/>
    <property type="match status" value="1"/>
</dbReference>
<feature type="domain" description="Myosin motor" evidence="8">
    <location>
        <begin position="304"/>
        <end position="1055"/>
    </location>
</feature>
<evidence type="ECO:0000256" key="3">
    <source>
        <dbReference type="ARBA" id="ARBA00023123"/>
    </source>
</evidence>
<dbReference type="Gene3D" id="1.20.58.530">
    <property type="match status" value="1"/>
</dbReference>
<dbReference type="GO" id="GO:0003774">
    <property type="term" value="F:cytoskeletal motor activity"/>
    <property type="evidence" value="ECO:0007669"/>
    <property type="project" value="UniProtKB-UniRule"/>
</dbReference>
<dbReference type="PRINTS" id="PR00193">
    <property type="entry name" value="MYOSINHEAVY"/>
</dbReference>
<dbReference type="Gene3D" id="1.20.120.720">
    <property type="entry name" value="Myosin VI head, motor domain, U50 subdomain"/>
    <property type="match status" value="1"/>
</dbReference>
<dbReference type="InterPro" id="IPR036029">
    <property type="entry name" value="MYSc_Myo20"/>
</dbReference>
<evidence type="ECO:0000256" key="4">
    <source>
        <dbReference type="ARBA" id="ARBA00023175"/>
    </source>
</evidence>
<dbReference type="GO" id="GO:0016459">
    <property type="term" value="C:myosin complex"/>
    <property type="evidence" value="ECO:0007669"/>
    <property type="project" value="UniProtKB-KW"/>
</dbReference>
<feature type="binding site" evidence="6">
    <location>
        <begin position="392"/>
        <end position="399"/>
    </location>
    <ligand>
        <name>ATP</name>
        <dbReference type="ChEBI" id="CHEBI:30616"/>
    </ligand>
</feature>
<sequence>MAATLGLNKVFILDKYFSELQKYWETEKRLQDATSSGEASNLQNRLRTLSNGLVGLRNSLHENGLQNLDSAEPHPPPIEAPQQVQQNYSNVLQVGPDQTVGLDNFAGSAPHLNFGSTFGLQTADGFSTMRSMQSHVTEVSSVMTGNVSDPSINSADGGLDTFNPGDSGARVLAKDHLVPNAQLSPPQPVNTIQPNYYNIQQPAPVVAGNHSRQSPPQQLFPAHSDSNHVMKDNQGGIMPRSRGDIPYSSNIQSHALPPPPPIPIAGEGGAFSRSAVRPRTPPDERIRKRERDLADEARKSRLAEISDLIHLEPQMTEDAILRTLQARFFNQKYLTNVGPIVLSLNPYRDIGNPLTLSSTRSNGSNPEITKVIQEVIRLQGESGYPQAIIISGSCGSGKTHTSMVVLRQLFESAGGGTETDTFKHLAASFTVLRSLGAAKTTSNRESSRIGHFIEVQVSDGALYRTKIHCYFLDHNRVVKPLPMEKNYHIFYQMLAGLTEEEKKQLGLSGFTVKDLLYLNMGDTRQDEAQDAQRFAEWKANLAVLGIPFMDVIRVMSAILLLGNVEFAPRATEESYDVEIIGKEELNSVSSLLGIPTSLLCQGLTSRTHSVRGQQMKSLSDANLCNATRNALAKALYCRTVATIVRRANSIKRPIGPLSGTMSSGSNESVHHELASHHASTIGTAGSKKSNKSMAMLNNAVRHATDGFIGILDMFGFEDSKPSQLEQLCINLCSETMQHFYNTHIFKSSIESCREEGIAMDVNIEYVDNVPVIDLISSLRSGLLSMLDVECSVRGFPETYVQKVKVQHKDNRKLFQPKHCDINRTFGITHYTGQVVYDTSDFLDTNRDVIPDDLVSVFSRGICNFGFATHLFGNEIKAMCSQGGGEIVPRGVSFRISPTSHPELLNGDEPVSTLTQDFHTRLDNLLRTLVHAKPHFIRCVRPNGSDSLTEFDRNLVVHQIRSLQILETVHLMAKGFPHRMRFKAFNARYRVLARFNQLYRADEKAVDDCEIILDCYVRELRAMAPDTLPQNTSWAHGRKHVFLSEGARQQLERIREERRNNAALRIQCLWRAWTVRRRTHGRLAQTGRGLNVQPTPTNANLNQAGPCFPSHWDPKFNNAQNARVSTRRPRPQPISGTPPPDLMQTDRCDLKIIQQTCALFGLDLERPPPIPPSRSYSIVSGKKVTFPQTRLMKMQYPDNGKGDILLLKGDAIVVLGVSTRRGHLIVEKMNQTLHVPFHYLEMGPL</sequence>
<dbReference type="GO" id="GO:0016020">
    <property type="term" value="C:membrane"/>
    <property type="evidence" value="ECO:0007669"/>
    <property type="project" value="TreeGrafter"/>
</dbReference>
<dbReference type="Proteomes" id="UP000318571">
    <property type="component" value="Chromosome 1"/>
</dbReference>
<keyword evidence="10" id="KW-1185">Reference proteome</keyword>
<dbReference type="PANTHER" id="PTHR13140">
    <property type="entry name" value="MYOSIN"/>
    <property type="match status" value="1"/>
</dbReference>